<dbReference type="SMART" id="SM01175">
    <property type="entry name" value="DUF4206"/>
    <property type="match status" value="1"/>
</dbReference>
<proteinExistence type="predicted"/>
<protein>
    <recommendedName>
        <fullName evidence="5">Rubicon Homology domain-containing protein</fullName>
    </recommendedName>
</protein>
<sequence>MDGHSYCVECHNNYTAVVPARVIFNWDLRQHAVADANRDWLLSCIDDPMIDIRAANPRLYEHVEELDRLRTLRTQLLYLRAYLFTCSSESEAADTLRSMFKSREHFYEHVHLYSVSDLLLVARGGLLFEVQEAVCFSELHVRDCKRCTARGFVCEVCRSNDVIFPFQLHIAQTCPDCCAVYHRSCAPRLTDCPRCVRRRQRRLKERDDFEEENYSALDHLENENLPVEKNDQHDIGEKCDNTLTSKELKSQVQAQEVENFDVSAEPCDVEEDADSIYSGVLHS</sequence>
<evidence type="ECO:0000256" key="4">
    <source>
        <dbReference type="ARBA" id="ARBA00022833"/>
    </source>
</evidence>
<dbReference type="OrthoDB" id="62364at2759"/>
<accession>A0A6A0HCU0</accession>
<organism evidence="6">
    <name type="scientific">Hyalella azteca</name>
    <name type="common">Amphipod</name>
    <dbReference type="NCBI Taxonomy" id="294128"/>
    <lineage>
        <taxon>Eukaryota</taxon>
        <taxon>Metazoa</taxon>
        <taxon>Ecdysozoa</taxon>
        <taxon>Arthropoda</taxon>
        <taxon>Crustacea</taxon>
        <taxon>Multicrustacea</taxon>
        <taxon>Malacostraca</taxon>
        <taxon>Eumalacostraca</taxon>
        <taxon>Peracarida</taxon>
        <taxon>Amphipoda</taxon>
        <taxon>Senticaudata</taxon>
        <taxon>Talitrida</taxon>
        <taxon>Talitroidea</taxon>
        <taxon>Hyalellidae</taxon>
        <taxon>Hyalella</taxon>
    </lineage>
</organism>
<dbReference type="EMBL" id="JQDR03001274">
    <property type="protein sequence ID" value="KAA0203628.1"/>
    <property type="molecule type" value="Genomic_DNA"/>
</dbReference>
<evidence type="ECO:0000256" key="3">
    <source>
        <dbReference type="ARBA" id="ARBA00022771"/>
    </source>
</evidence>
<reference evidence="6" key="1">
    <citation type="submission" date="2014-08" db="EMBL/GenBank/DDBJ databases">
        <authorList>
            <person name="Murali S."/>
            <person name="Richards S."/>
            <person name="Bandaranaike D."/>
            <person name="Bellair M."/>
            <person name="Blankenburg K."/>
            <person name="Chao H."/>
            <person name="Dinh H."/>
            <person name="Doddapaneni H."/>
            <person name="Dugan-Rocha S."/>
            <person name="Elkadiri S."/>
            <person name="Gnanaolivu R."/>
            <person name="Hughes D."/>
            <person name="Lee S."/>
            <person name="Li M."/>
            <person name="Ming W."/>
            <person name="Munidasa M."/>
            <person name="Muniz J."/>
            <person name="Nguyen L."/>
            <person name="Osuji N."/>
            <person name="Pu L.-L."/>
            <person name="Puazo M."/>
            <person name="Skinner E."/>
            <person name="Qu C."/>
            <person name="Quiroz J."/>
            <person name="Raj R."/>
            <person name="Weissenberger G."/>
            <person name="Xin Y."/>
            <person name="Zou X."/>
            <person name="Han Y."/>
            <person name="Worley K."/>
            <person name="Muzny D."/>
            <person name="Gibbs R."/>
        </authorList>
    </citation>
    <scope>NUCLEOTIDE SEQUENCE</scope>
    <source>
        <strain evidence="6">HAZT.00-mixed</strain>
        <tissue evidence="6">Whole organism</tissue>
    </source>
</reference>
<evidence type="ECO:0000256" key="2">
    <source>
        <dbReference type="ARBA" id="ARBA00022737"/>
    </source>
</evidence>
<dbReference type="PANTHER" id="PTHR12326:SF12">
    <property type="entry name" value="PLECKSTRIN HOMOLOGY AND RUN DOMAIN CONTAINING M1"/>
    <property type="match status" value="1"/>
</dbReference>
<reference evidence="6" key="3">
    <citation type="submission" date="2019-06" db="EMBL/GenBank/DDBJ databases">
        <authorList>
            <person name="Poynton C."/>
            <person name="Hasenbein S."/>
            <person name="Benoit J.B."/>
            <person name="Sepulveda M.S."/>
            <person name="Poelchau M.F."/>
            <person name="Murali S.C."/>
            <person name="Chen S."/>
            <person name="Glastad K.M."/>
            <person name="Werren J.H."/>
            <person name="Vineis J.H."/>
            <person name="Bowen J.L."/>
            <person name="Friedrich M."/>
            <person name="Jones J."/>
            <person name="Robertson H.M."/>
            <person name="Feyereisen R."/>
            <person name="Mechler-Hickson A."/>
            <person name="Mathers N."/>
            <person name="Lee C.E."/>
            <person name="Colbourne J.K."/>
            <person name="Biales A."/>
            <person name="Johnston J.S."/>
            <person name="Wellborn G.A."/>
            <person name="Rosendale A.J."/>
            <person name="Cridge A.G."/>
            <person name="Munoz-Torres M.C."/>
            <person name="Bain P.A."/>
            <person name="Manny A.R."/>
            <person name="Major K.M."/>
            <person name="Lambert F.N."/>
            <person name="Vulpe C.D."/>
            <person name="Tuck P."/>
            <person name="Blalock B.J."/>
            <person name="Lin Y.-Y."/>
            <person name="Smith M.E."/>
            <person name="Ochoa-Acuna H."/>
            <person name="Chen M.-J.M."/>
            <person name="Childers C.P."/>
            <person name="Qu J."/>
            <person name="Dugan S."/>
            <person name="Lee S.L."/>
            <person name="Chao H."/>
            <person name="Dinh H."/>
            <person name="Han Y."/>
            <person name="Doddapaneni H."/>
            <person name="Worley K.C."/>
            <person name="Muzny D.M."/>
            <person name="Gibbs R.A."/>
            <person name="Richards S."/>
        </authorList>
    </citation>
    <scope>NUCLEOTIDE SEQUENCE</scope>
    <source>
        <strain evidence="6">HAZT.00-mixed</strain>
        <tissue evidence="6">Whole organism</tissue>
    </source>
</reference>
<reference evidence="6" key="2">
    <citation type="journal article" date="2018" name="Environ. Sci. Technol.">
        <title>The Toxicogenome of Hyalella azteca: A Model for Sediment Ecotoxicology and Evolutionary Toxicology.</title>
        <authorList>
            <person name="Poynton H.C."/>
            <person name="Hasenbein S."/>
            <person name="Benoit J.B."/>
            <person name="Sepulveda M.S."/>
            <person name="Poelchau M.F."/>
            <person name="Hughes D.S.T."/>
            <person name="Murali S.C."/>
            <person name="Chen S."/>
            <person name="Glastad K.M."/>
            <person name="Goodisman M.A.D."/>
            <person name="Werren J.H."/>
            <person name="Vineis J.H."/>
            <person name="Bowen J.L."/>
            <person name="Friedrich M."/>
            <person name="Jones J."/>
            <person name="Robertson H.M."/>
            <person name="Feyereisen R."/>
            <person name="Mechler-Hickson A."/>
            <person name="Mathers N."/>
            <person name="Lee C.E."/>
            <person name="Colbourne J.K."/>
            <person name="Biales A."/>
            <person name="Johnston J.S."/>
            <person name="Wellborn G.A."/>
            <person name="Rosendale A.J."/>
            <person name="Cridge A.G."/>
            <person name="Munoz-Torres M.C."/>
            <person name="Bain P.A."/>
            <person name="Manny A.R."/>
            <person name="Major K.M."/>
            <person name="Lambert F.N."/>
            <person name="Vulpe C.D."/>
            <person name="Tuck P."/>
            <person name="Blalock B.J."/>
            <person name="Lin Y.Y."/>
            <person name="Smith M.E."/>
            <person name="Ochoa-Acuna H."/>
            <person name="Chen M.M."/>
            <person name="Childers C.P."/>
            <person name="Qu J."/>
            <person name="Dugan S."/>
            <person name="Lee S.L."/>
            <person name="Chao H."/>
            <person name="Dinh H."/>
            <person name="Han Y."/>
            <person name="Doddapaneni H."/>
            <person name="Worley K.C."/>
            <person name="Muzny D.M."/>
            <person name="Gibbs R.A."/>
            <person name="Richards S."/>
        </authorList>
    </citation>
    <scope>NUCLEOTIDE SEQUENCE</scope>
    <source>
        <strain evidence="6">HAZT.00-mixed</strain>
        <tissue evidence="6">Whole organism</tissue>
    </source>
</reference>
<comment type="caution">
    <text evidence="6">The sequence shown here is derived from an EMBL/GenBank/DDBJ whole genome shotgun (WGS) entry which is preliminary data.</text>
</comment>
<name>A0A6A0HCU0_HYAAZ</name>
<dbReference type="AlphaFoldDB" id="A0A6A0HCU0"/>
<keyword evidence="3" id="KW-0863">Zinc-finger</keyword>
<keyword evidence="2" id="KW-0677">Repeat</keyword>
<keyword evidence="4" id="KW-0862">Zinc</keyword>
<feature type="domain" description="Rubicon Homology" evidence="5">
    <location>
        <begin position="2"/>
        <end position="202"/>
    </location>
</feature>
<evidence type="ECO:0000313" key="6">
    <source>
        <dbReference type="EMBL" id="KAA0203628.1"/>
    </source>
</evidence>
<dbReference type="Pfam" id="PF13901">
    <property type="entry name" value="RH_dom"/>
    <property type="match status" value="1"/>
</dbReference>
<dbReference type="InterPro" id="IPR025258">
    <property type="entry name" value="RH_dom"/>
</dbReference>
<evidence type="ECO:0000256" key="1">
    <source>
        <dbReference type="ARBA" id="ARBA00022723"/>
    </source>
</evidence>
<dbReference type="PANTHER" id="PTHR12326">
    <property type="entry name" value="PLECKSTRIN HOMOLOGY DOMAIN CONTAINING PROTEIN"/>
    <property type="match status" value="1"/>
</dbReference>
<gene>
    <name evidence="6" type="ORF">HAZT_HAZT005061</name>
</gene>
<keyword evidence="1" id="KW-0479">Metal-binding</keyword>
<dbReference type="InterPro" id="IPR051366">
    <property type="entry name" value="DEF8"/>
</dbReference>
<dbReference type="Proteomes" id="UP000711488">
    <property type="component" value="Unassembled WGS sequence"/>
</dbReference>
<evidence type="ECO:0000259" key="5">
    <source>
        <dbReference type="SMART" id="SM01175"/>
    </source>
</evidence>
<dbReference type="GO" id="GO:0008270">
    <property type="term" value="F:zinc ion binding"/>
    <property type="evidence" value="ECO:0007669"/>
    <property type="project" value="UniProtKB-KW"/>
</dbReference>